<reference evidence="2" key="1">
    <citation type="submission" date="2014-09" db="EMBL/GenBank/DDBJ databases">
        <authorList>
            <person name="Magalhaes I.L.F."/>
            <person name="Oliveira U."/>
            <person name="Santos F.R."/>
            <person name="Vidigal T.H.D.A."/>
            <person name="Brescovit A.D."/>
            <person name="Santos A.J."/>
        </authorList>
    </citation>
    <scope>NUCLEOTIDE SEQUENCE</scope>
    <source>
        <tissue evidence="2">Shoot tissue taken approximately 20 cm above the soil surface</tissue>
    </source>
</reference>
<keyword evidence="1" id="KW-1133">Transmembrane helix</keyword>
<proteinExistence type="predicted"/>
<keyword evidence="1" id="KW-0812">Transmembrane</keyword>
<protein>
    <submittedName>
        <fullName evidence="2">Uncharacterized protein</fullName>
    </submittedName>
</protein>
<sequence>MKMSLSILSLSLFSLSLSLYLYLCILSQYLSISLSSRSLTISPPPSLYVSFIYPFLHVSRLSIPLYLFVPIYNYISDPSFLLKAPHFRHVE</sequence>
<feature type="transmembrane region" description="Helical" evidence="1">
    <location>
        <begin position="51"/>
        <end position="75"/>
    </location>
</feature>
<dbReference type="AlphaFoldDB" id="A0A0A9FZJ2"/>
<feature type="transmembrane region" description="Helical" evidence="1">
    <location>
        <begin position="7"/>
        <end position="31"/>
    </location>
</feature>
<dbReference type="EMBL" id="GBRH01180219">
    <property type="protein sequence ID" value="JAE17677.1"/>
    <property type="molecule type" value="Transcribed_RNA"/>
</dbReference>
<name>A0A0A9FZJ2_ARUDO</name>
<keyword evidence="1" id="KW-0472">Membrane</keyword>
<accession>A0A0A9FZJ2</accession>
<reference evidence="2" key="2">
    <citation type="journal article" date="2015" name="Data Brief">
        <title>Shoot transcriptome of the giant reed, Arundo donax.</title>
        <authorList>
            <person name="Barrero R.A."/>
            <person name="Guerrero F.D."/>
            <person name="Moolhuijzen P."/>
            <person name="Goolsby J.A."/>
            <person name="Tidwell J."/>
            <person name="Bellgard S.E."/>
            <person name="Bellgard M.I."/>
        </authorList>
    </citation>
    <scope>NUCLEOTIDE SEQUENCE</scope>
    <source>
        <tissue evidence="2">Shoot tissue taken approximately 20 cm above the soil surface</tissue>
    </source>
</reference>
<organism evidence="2">
    <name type="scientific">Arundo donax</name>
    <name type="common">Giant reed</name>
    <name type="synonym">Donax arundinaceus</name>
    <dbReference type="NCBI Taxonomy" id="35708"/>
    <lineage>
        <taxon>Eukaryota</taxon>
        <taxon>Viridiplantae</taxon>
        <taxon>Streptophyta</taxon>
        <taxon>Embryophyta</taxon>
        <taxon>Tracheophyta</taxon>
        <taxon>Spermatophyta</taxon>
        <taxon>Magnoliopsida</taxon>
        <taxon>Liliopsida</taxon>
        <taxon>Poales</taxon>
        <taxon>Poaceae</taxon>
        <taxon>PACMAD clade</taxon>
        <taxon>Arundinoideae</taxon>
        <taxon>Arundineae</taxon>
        <taxon>Arundo</taxon>
    </lineage>
</organism>
<evidence type="ECO:0000256" key="1">
    <source>
        <dbReference type="SAM" id="Phobius"/>
    </source>
</evidence>
<evidence type="ECO:0000313" key="2">
    <source>
        <dbReference type="EMBL" id="JAE17677.1"/>
    </source>
</evidence>